<reference evidence="14" key="1">
    <citation type="submission" date="2017-02" db="EMBL/GenBank/DDBJ databases">
        <authorList>
            <person name="Varghese N."/>
            <person name="Submissions S."/>
        </authorList>
    </citation>
    <scope>NUCLEOTIDE SEQUENCE [LARGE SCALE GENOMIC DNA]</scope>
    <source>
        <strain evidence="14">UM2</strain>
    </source>
</reference>
<keyword evidence="3 8" id="KW-1134">Transmembrane beta strand</keyword>
<feature type="domain" description="TonB-dependent receptor plug" evidence="12">
    <location>
        <begin position="74"/>
        <end position="182"/>
    </location>
</feature>
<dbReference type="InterPro" id="IPR036942">
    <property type="entry name" value="Beta-barrel_TonB_sf"/>
</dbReference>
<evidence type="ECO:0000256" key="10">
    <source>
        <dbReference type="SAM" id="SignalP"/>
    </source>
</evidence>
<keyword evidence="6 8" id="KW-0472">Membrane</keyword>
<dbReference type="PROSITE" id="PS52016">
    <property type="entry name" value="TONB_DEPENDENT_REC_3"/>
    <property type="match status" value="1"/>
</dbReference>
<comment type="similarity">
    <text evidence="8 9">Belongs to the TonB-dependent receptor family.</text>
</comment>
<dbReference type="OrthoDB" id="7051241at2"/>
<dbReference type="STRING" id="439228.SAMN06295920_111171"/>
<evidence type="ECO:0000313" key="14">
    <source>
        <dbReference type="Proteomes" id="UP000189818"/>
    </source>
</evidence>
<keyword evidence="2 8" id="KW-0813">Transport</keyword>
<dbReference type="Gene3D" id="2.40.170.20">
    <property type="entry name" value="TonB-dependent receptor, beta-barrel domain"/>
    <property type="match status" value="1"/>
</dbReference>
<evidence type="ECO:0000256" key="2">
    <source>
        <dbReference type="ARBA" id="ARBA00022448"/>
    </source>
</evidence>
<evidence type="ECO:0000259" key="12">
    <source>
        <dbReference type="Pfam" id="PF07715"/>
    </source>
</evidence>
<dbReference type="GO" id="GO:0009279">
    <property type="term" value="C:cell outer membrane"/>
    <property type="evidence" value="ECO:0007669"/>
    <property type="project" value="UniProtKB-SubCell"/>
</dbReference>
<organism evidence="13 14">
    <name type="scientific">Rhizorhabdus histidinilytica</name>
    <dbReference type="NCBI Taxonomy" id="439228"/>
    <lineage>
        <taxon>Bacteria</taxon>
        <taxon>Pseudomonadati</taxon>
        <taxon>Pseudomonadota</taxon>
        <taxon>Alphaproteobacteria</taxon>
        <taxon>Sphingomonadales</taxon>
        <taxon>Sphingomonadaceae</taxon>
        <taxon>Rhizorhabdus</taxon>
    </lineage>
</organism>
<evidence type="ECO:0000256" key="4">
    <source>
        <dbReference type="ARBA" id="ARBA00022692"/>
    </source>
</evidence>
<feature type="chain" id="PRO_5012843570" evidence="10">
    <location>
        <begin position="39"/>
        <end position="945"/>
    </location>
</feature>
<dbReference type="InterPro" id="IPR037066">
    <property type="entry name" value="Plug_dom_sf"/>
</dbReference>
<dbReference type="Proteomes" id="UP000189818">
    <property type="component" value="Unassembled WGS sequence"/>
</dbReference>
<dbReference type="InterPro" id="IPR012910">
    <property type="entry name" value="Plug_dom"/>
</dbReference>
<proteinExistence type="inferred from homology"/>
<dbReference type="AlphaFoldDB" id="A0A1T5G1W0"/>
<dbReference type="SUPFAM" id="SSF56935">
    <property type="entry name" value="Porins"/>
    <property type="match status" value="1"/>
</dbReference>
<evidence type="ECO:0000256" key="1">
    <source>
        <dbReference type="ARBA" id="ARBA00004571"/>
    </source>
</evidence>
<keyword evidence="13" id="KW-0675">Receptor</keyword>
<dbReference type="PANTHER" id="PTHR47234">
    <property type="match status" value="1"/>
</dbReference>
<feature type="domain" description="TonB-dependent receptor-like beta-barrel" evidence="11">
    <location>
        <begin position="375"/>
        <end position="907"/>
    </location>
</feature>
<keyword evidence="14" id="KW-1185">Reference proteome</keyword>
<name>A0A1T5G1W0_9SPHN</name>
<accession>A0A1T5G1W0</accession>
<evidence type="ECO:0000256" key="9">
    <source>
        <dbReference type="RuleBase" id="RU003357"/>
    </source>
</evidence>
<dbReference type="Pfam" id="PF07715">
    <property type="entry name" value="Plug"/>
    <property type="match status" value="1"/>
</dbReference>
<keyword evidence="10" id="KW-0732">Signal</keyword>
<evidence type="ECO:0000256" key="6">
    <source>
        <dbReference type="ARBA" id="ARBA00023136"/>
    </source>
</evidence>
<dbReference type="Pfam" id="PF00593">
    <property type="entry name" value="TonB_dep_Rec_b-barrel"/>
    <property type="match status" value="1"/>
</dbReference>
<evidence type="ECO:0000313" key="13">
    <source>
        <dbReference type="EMBL" id="SKC02453.1"/>
    </source>
</evidence>
<evidence type="ECO:0000256" key="5">
    <source>
        <dbReference type="ARBA" id="ARBA00023077"/>
    </source>
</evidence>
<gene>
    <name evidence="13" type="ORF">SAMN06295920_111171</name>
</gene>
<dbReference type="InterPro" id="IPR039426">
    <property type="entry name" value="TonB-dep_rcpt-like"/>
</dbReference>
<evidence type="ECO:0000259" key="11">
    <source>
        <dbReference type="Pfam" id="PF00593"/>
    </source>
</evidence>
<keyword evidence="4 8" id="KW-0812">Transmembrane</keyword>
<sequence length="945" mass="101958">MKRTISVSTRLRPSAWLAGSSAAALALPLIAIASPAGAQVASPAPAAAAESDTRYDDNREITVTGSRLRTGFTAPTPVTAIGDAQIESRALNTVAELNYEIPQLRINQNIGRSSEPVGQNVADLRALGSARTLLLLDGRRLAATSPFGGIDTNIFPVSLINGVEVVTGGASAAYGSDAVAGVINFSIDKNFEGLKVDASYGQSKYDDFHRPVISAAAGKSFLDDRLHVTVAGDFFRNTGQTRVASRPWGRRNSVLFNNLGYTPTNGQTKNFIADGATFSRMTFGGLIVAPATSPLYGIQFGPNGTPQPFVYGNRINTVFQLGGQGDSIEDEGNIMPRITRYSGYGRLSYEASDSLSFWSELLWSRVEVQSDLAPNYDSGTLTIRRDNAFLPTSIRDIMTANNIPSFSFGRMNLEDGFSENNSVTRAMRYAAGAEGKFGDGWSWDAFVQRSDNRFRQESVNNRIQANWFAGVDSVISPLTGQPVCRINADASTANDNPACVPINVFGVGSISQAALDWYRGTSFYAAKMRQNAAGLNVAGTPFATWAGDVSLAFGGEYRRETINSVSDAVSLVSGWRSINQQPFSGKLNVKEVYAEVGVPLAKDARFAKSLELNGAIRYADYSSSGGVTTWKVGLNYSPISDIRFRGTLSRDIRAANINELFSGRNQVINTIVDPRDNVANFVTQLTGGNPALDPEKADTKAVGVVLQPGFVPGLSVSLDYYSIKIKDAITSVPAQTIVDNCLKLGIDSFCPFVELDGAGKISRVTATLINTQTVKTSGVDFEAAYRRPVEWFGQSDGTIGARLLVTYVHDLKLTTSGVTIDYVGDLATDYSGQPRWKANFDLTYAGGPLKLGAYVRYIGSGKFRSFYIDDVDLPADQNHVKGRAYVDLSAAYKITDAIELYGKIDNLFNNAPPIIPNNIVQPTVSNSQMFDKIGRFYVAGVRLKL</sequence>
<dbReference type="EMBL" id="FUYM01000011">
    <property type="protein sequence ID" value="SKC02453.1"/>
    <property type="molecule type" value="Genomic_DNA"/>
</dbReference>
<evidence type="ECO:0000256" key="7">
    <source>
        <dbReference type="ARBA" id="ARBA00023237"/>
    </source>
</evidence>
<dbReference type="Gene3D" id="2.170.130.10">
    <property type="entry name" value="TonB-dependent receptor, plug domain"/>
    <property type="match status" value="1"/>
</dbReference>
<keyword evidence="7 8" id="KW-0998">Cell outer membrane</keyword>
<keyword evidence="5 9" id="KW-0798">TonB box</keyword>
<evidence type="ECO:0000256" key="3">
    <source>
        <dbReference type="ARBA" id="ARBA00022452"/>
    </source>
</evidence>
<protein>
    <submittedName>
        <fullName evidence="13">TonB-dependent Receptor Plug Domain</fullName>
    </submittedName>
</protein>
<comment type="subcellular location">
    <subcellularLocation>
        <location evidence="1 8">Cell outer membrane</location>
        <topology evidence="1 8">Multi-pass membrane protein</topology>
    </subcellularLocation>
</comment>
<dbReference type="PANTHER" id="PTHR47234:SF2">
    <property type="entry name" value="TONB-DEPENDENT RECEPTOR"/>
    <property type="match status" value="1"/>
</dbReference>
<dbReference type="InterPro" id="IPR000531">
    <property type="entry name" value="Beta-barrel_TonB"/>
</dbReference>
<dbReference type="RefSeq" id="WP_079650172.1">
    <property type="nucleotide sequence ID" value="NZ_FUYM01000011.1"/>
</dbReference>
<evidence type="ECO:0000256" key="8">
    <source>
        <dbReference type="PROSITE-ProRule" id="PRU01360"/>
    </source>
</evidence>
<feature type="signal peptide" evidence="10">
    <location>
        <begin position="1"/>
        <end position="38"/>
    </location>
</feature>